<dbReference type="SUPFAM" id="SSF101112">
    <property type="entry name" value="Oxygen-evolving enhancer protein 3"/>
    <property type="match status" value="1"/>
</dbReference>
<evidence type="ECO:0000313" key="3">
    <source>
        <dbReference type="EMBL" id="KAK9842599.1"/>
    </source>
</evidence>
<comment type="caution">
    <text evidence="3">The sequence shown here is derived from an EMBL/GenBank/DDBJ whole genome shotgun (WGS) entry which is preliminary data.</text>
</comment>
<reference evidence="3 4" key="1">
    <citation type="journal article" date="2024" name="Nat. Commun.">
        <title>Phylogenomics reveals the evolutionary origins of lichenization in chlorophyte algae.</title>
        <authorList>
            <person name="Puginier C."/>
            <person name="Libourel C."/>
            <person name="Otte J."/>
            <person name="Skaloud P."/>
            <person name="Haon M."/>
            <person name="Grisel S."/>
            <person name="Petersen M."/>
            <person name="Berrin J.G."/>
            <person name="Delaux P.M."/>
            <person name="Dal Grande F."/>
            <person name="Keller J."/>
        </authorList>
    </citation>
    <scope>NUCLEOTIDE SEQUENCE [LARGE SCALE GENOMIC DNA]</scope>
    <source>
        <strain evidence="3 4">SAG 245.80</strain>
    </source>
</reference>
<protein>
    <recommendedName>
        <fullName evidence="2">PPIase cyclophilin-type domain-containing protein</fullName>
    </recommendedName>
</protein>
<organism evidence="3 4">
    <name type="scientific">Elliptochloris bilobata</name>
    <dbReference type="NCBI Taxonomy" id="381761"/>
    <lineage>
        <taxon>Eukaryota</taxon>
        <taxon>Viridiplantae</taxon>
        <taxon>Chlorophyta</taxon>
        <taxon>core chlorophytes</taxon>
        <taxon>Trebouxiophyceae</taxon>
        <taxon>Trebouxiophyceae incertae sedis</taxon>
        <taxon>Elliptochloris clade</taxon>
        <taxon>Elliptochloris</taxon>
    </lineage>
</organism>
<gene>
    <name evidence="3" type="ORF">WJX81_008294</name>
</gene>
<evidence type="ECO:0000259" key="2">
    <source>
        <dbReference type="PROSITE" id="PS50072"/>
    </source>
</evidence>
<feature type="domain" description="PPIase cyclophilin-type" evidence="2">
    <location>
        <begin position="189"/>
        <end position="342"/>
    </location>
</feature>
<dbReference type="PANTHER" id="PTHR47318">
    <property type="entry name" value="PEPTIDYL-PROLYL CIS-TRANS ISOMERASE CYP37, CHLOROPLASTIC"/>
    <property type="match status" value="1"/>
</dbReference>
<dbReference type="PROSITE" id="PS50072">
    <property type="entry name" value="CSA_PPIASE_2"/>
    <property type="match status" value="1"/>
</dbReference>
<dbReference type="SUPFAM" id="SSF50891">
    <property type="entry name" value="Cyclophilin-like"/>
    <property type="match status" value="1"/>
</dbReference>
<dbReference type="Gene3D" id="1.20.120.290">
    <property type="entry name" value="Oxygen-evolving enhancer protein 3 (PsbQ), four-helix up-down bundle"/>
    <property type="match status" value="1"/>
</dbReference>
<dbReference type="Pfam" id="PF00160">
    <property type="entry name" value="Pro_isomerase"/>
    <property type="match status" value="1"/>
</dbReference>
<proteinExistence type="predicted"/>
<dbReference type="InterPro" id="IPR002130">
    <property type="entry name" value="Cyclophilin-type_PPIase_dom"/>
</dbReference>
<dbReference type="EMBL" id="JALJOU010000007">
    <property type="protein sequence ID" value="KAK9842599.1"/>
    <property type="molecule type" value="Genomic_DNA"/>
</dbReference>
<dbReference type="Gene3D" id="2.40.100.10">
    <property type="entry name" value="Cyclophilin-like"/>
    <property type="match status" value="1"/>
</dbReference>
<dbReference type="InterPro" id="IPR044259">
    <property type="entry name" value="CYP37-like"/>
</dbReference>
<sequence length="367" mass="38103">MAAALLAAAGLAPPPPPAAAVLNSPNARIPRSVDAALRRAIPAFNQDVRAVQGRLEDIAFQLRIPQRKPWQAMADNVAAAAASVAQRDKALYGVPEEQRATAEGLVTAIADGLRSVNAAIDARDADKVSVRAGAVLRNVAELELLQAPGLPFSVPRDLACLPLLTGRAVVELTIERSDGSLAFLPYDGSGPSAVARLQLVLDGYSAPVTAGNFAANVRAGVYNGVPLNASYASVLAGGGRAQGRAVPLEILPAGDFDPLYRTQVDVGAGELPALPLSIFGALAMAHLPHDAGPELDGYMAADEFFIYKFSREQAGLSGLAFDEGQFGVFGYVTAGAEMVPQLLSGDVITSARLVSGDNHLVLHEGQC</sequence>
<dbReference type="Pfam" id="PF21329">
    <property type="entry name" value="CYP38_PsbQ-like"/>
    <property type="match status" value="1"/>
</dbReference>
<dbReference type="PANTHER" id="PTHR47318:SF1">
    <property type="entry name" value="PEPTIDYL-PROLYL CIS-TRANS ISOMERASE CYP37, CHLOROPLASTIC"/>
    <property type="match status" value="1"/>
</dbReference>
<keyword evidence="4" id="KW-1185">Reference proteome</keyword>
<dbReference type="InterPro" id="IPR029000">
    <property type="entry name" value="Cyclophilin-like_dom_sf"/>
</dbReference>
<evidence type="ECO:0000313" key="4">
    <source>
        <dbReference type="Proteomes" id="UP001445335"/>
    </source>
</evidence>
<keyword evidence="1" id="KW-0793">Thylakoid</keyword>
<accession>A0AAW1S9M1</accession>
<dbReference type="Proteomes" id="UP001445335">
    <property type="component" value="Unassembled WGS sequence"/>
</dbReference>
<dbReference type="GO" id="GO:0003755">
    <property type="term" value="F:peptidyl-prolyl cis-trans isomerase activity"/>
    <property type="evidence" value="ECO:0007669"/>
    <property type="project" value="InterPro"/>
</dbReference>
<evidence type="ECO:0000256" key="1">
    <source>
        <dbReference type="ARBA" id="ARBA00023078"/>
    </source>
</evidence>
<dbReference type="InterPro" id="IPR048563">
    <property type="entry name" value="CYP38_PsbQ-like"/>
</dbReference>
<dbReference type="InterPro" id="IPR023222">
    <property type="entry name" value="PsbQ-like_dom_sf"/>
</dbReference>
<dbReference type="AlphaFoldDB" id="A0AAW1S9M1"/>
<name>A0AAW1S9M1_9CHLO</name>